<dbReference type="InterPro" id="IPR010730">
    <property type="entry name" value="HET"/>
</dbReference>
<keyword evidence="3" id="KW-1185">Reference proteome</keyword>
<comment type="caution">
    <text evidence="2">The sequence shown here is derived from an EMBL/GenBank/DDBJ whole genome shotgun (WGS) entry which is preliminary data.</text>
</comment>
<accession>A0AAD6CLM4</accession>
<proteinExistence type="predicted"/>
<dbReference type="Proteomes" id="UP001220324">
    <property type="component" value="Unassembled WGS sequence"/>
</dbReference>
<evidence type="ECO:0000313" key="3">
    <source>
        <dbReference type="Proteomes" id="UP001220324"/>
    </source>
</evidence>
<protein>
    <recommendedName>
        <fullName evidence="1">Heterokaryon incompatibility domain-containing protein</fullName>
    </recommendedName>
</protein>
<dbReference type="Pfam" id="PF06985">
    <property type="entry name" value="HET"/>
    <property type="match status" value="1"/>
</dbReference>
<dbReference type="EMBL" id="JAQIZZ010000008">
    <property type="protein sequence ID" value="KAJ5525837.1"/>
    <property type="molecule type" value="Genomic_DNA"/>
</dbReference>
<dbReference type="AlphaFoldDB" id="A0AAD6CLM4"/>
<evidence type="ECO:0000259" key="1">
    <source>
        <dbReference type="Pfam" id="PF06985"/>
    </source>
</evidence>
<reference evidence="2 3" key="1">
    <citation type="journal article" date="2023" name="IMA Fungus">
        <title>Comparative genomic study of the Penicillium genus elucidates a diverse pangenome and 15 lateral gene transfer events.</title>
        <authorList>
            <person name="Petersen C."/>
            <person name="Sorensen T."/>
            <person name="Nielsen M.R."/>
            <person name="Sondergaard T.E."/>
            <person name="Sorensen J.L."/>
            <person name="Fitzpatrick D.A."/>
            <person name="Frisvad J.C."/>
            <person name="Nielsen K.L."/>
        </authorList>
    </citation>
    <scope>NUCLEOTIDE SEQUENCE [LARGE SCALE GENOMIC DNA]</scope>
    <source>
        <strain evidence="2 3">IBT 35679</strain>
    </source>
</reference>
<evidence type="ECO:0000313" key="2">
    <source>
        <dbReference type="EMBL" id="KAJ5525837.1"/>
    </source>
</evidence>
<feature type="domain" description="Heterokaryon incompatibility" evidence="1">
    <location>
        <begin position="41"/>
        <end position="196"/>
    </location>
</feature>
<gene>
    <name evidence="2" type="ORF">N7494_012487</name>
</gene>
<sequence>MNSPSIPVNDPKHPRWLVDLEEWETTPFAEVPRETLSLEGYGVVSYTWGYIVDKGNPAPDPPRGLLWDVPGIKGWTLPEIRNIMRKIGCRYIWWDWMCVPQRGQGMRPLSRELQEVQGQEIGKQMYIYRGARKSMVWLHSTSWAKESVLKGLLTLPRSDAMAGPAGMQKHVDRVAGDLDTARSQERWLSSGWTLQEGILLDETDLIDGSGKALQGPNFEMSDQATVLDLTVPTTTLAFELALGYFIKSQGHEPDFGAPAPKAAYVFSELPNIWLRRSLQILLRSGFAGYWKDSPLEILAGKKQRRYGKIEDSCWALVGALGIEMRLPMMLPWMKSEEELSFTDENDGVPRNFKWSDIADGALLPIKAFGVEHHDPQEELPTLIYTHDLRIKAPVNKLITLFRASKEGAAWFRHYRQDEDGLNIVSNREVAFPEDRLLSDAWLLPLHQINMKDGVQGQRCLVVLSLKNHLDEASVSASAVFGGIIDLQGIGSDTVQVGEIILDAAAV</sequence>
<name>A0AAD6CLM4_9EURO</name>
<organism evidence="2 3">
    <name type="scientific">Penicillium frequentans</name>
    <dbReference type="NCBI Taxonomy" id="3151616"/>
    <lineage>
        <taxon>Eukaryota</taxon>
        <taxon>Fungi</taxon>
        <taxon>Dikarya</taxon>
        <taxon>Ascomycota</taxon>
        <taxon>Pezizomycotina</taxon>
        <taxon>Eurotiomycetes</taxon>
        <taxon>Eurotiomycetidae</taxon>
        <taxon>Eurotiales</taxon>
        <taxon>Aspergillaceae</taxon>
        <taxon>Penicillium</taxon>
    </lineage>
</organism>